<dbReference type="PANTHER" id="PTHR48104">
    <property type="entry name" value="METACASPASE-4"/>
    <property type="match status" value="1"/>
</dbReference>
<protein>
    <recommendedName>
        <fullName evidence="1">Peptidase C14 caspase domain-containing protein</fullName>
    </recommendedName>
</protein>
<dbReference type="Gene3D" id="3.40.50.12660">
    <property type="match status" value="1"/>
</dbReference>
<evidence type="ECO:0000313" key="2">
    <source>
        <dbReference type="EMBL" id="QHS90821.1"/>
    </source>
</evidence>
<dbReference type="GO" id="GO:0005737">
    <property type="term" value="C:cytoplasm"/>
    <property type="evidence" value="ECO:0007669"/>
    <property type="project" value="TreeGrafter"/>
</dbReference>
<reference evidence="2" key="1">
    <citation type="journal article" date="2020" name="Nature">
        <title>Giant virus diversity and host interactions through global metagenomics.</title>
        <authorList>
            <person name="Schulz F."/>
            <person name="Roux S."/>
            <person name="Paez-Espino D."/>
            <person name="Jungbluth S."/>
            <person name="Walsh D.A."/>
            <person name="Denef V.J."/>
            <person name="McMahon K.D."/>
            <person name="Konstantinidis K.T."/>
            <person name="Eloe-Fadrosh E.A."/>
            <person name="Kyrpides N.C."/>
            <person name="Woyke T."/>
        </authorList>
    </citation>
    <scope>NUCLEOTIDE SEQUENCE</scope>
    <source>
        <strain evidence="2">GVMAG-M-3300010354-11</strain>
    </source>
</reference>
<dbReference type="PANTHER" id="PTHR48104:SF30">
    <property type="entry name" value="METACASPASE-1"/>
    <property type="match status" value="1"/>
</dbReference>
<dbReference type="EMBL" id="MN739148">
    <property type="protein sequence ID" value="QHS90821.1"/>
    <property type="molecule type" value="Genomic_DNA"/>
</dbReference>
<dbReference type="SUPFAM" id="SSF52129">
    <property type="entry name" value="Caspase-like"/>
    <property type="match status" value="1"/>
</dbReference>
<accession>A0A6C0BGG3</accession>
<dbReference type="AlphaFoldDB" id="A0A6C0BGG3"/>
<dbReference type="InterPro" id="IPR011600">
    <property type="entry name" value="Pept_C14_caspase"/>
</dbReference>
<sequence>MRGRALLFGLNYATSPDAKLNGCINDVINISKYLNTNLGIPVKVCTDDGDTYSTSAMGIIRNLYELALQSYSEKLDFVWVHYSGHGSYIVDKSGDEKDGKDECLVPSDYAKSGMISDDFINTLFGYFNPNTRVICVFDCCHSGTIGDVKYSWEGPKTCAVENILCSIPARIITLSGCFDNQTSADAHNVLGDNKYVGALTSCLLMVLKEQPQVKNDVFQMIANLRTKLRERGFSQLPKLCSTYNLARDKVFIPSQ</sequence>
<dbReference type="InterPro" id="IPR050452">
    <property type="entry name" value="Metacaspase"/>
</dbReference>
<dbReference type="InterPro" id="IPR029030">
    <property type="entry name" value="Caspase-like_dom_sf"/>
</dbReference>
<organism evidence="2">
    <name type="scientific">viral metagenome</name>
    <dbReference type="NCBI Taxonomy" id="1070528"/>
    <lineage>
        <taxon>unclassified sequences</taxon>
        <taxon>metagenomes</taxon>
        <taxon>organismal metagenomes</taxon>
    </lineage>
</organism>
<dbReference type="GO" id="GO:0006508">
    <property type="term" value="P:proteolysis"/>
    <property type="evidence" value="ECO:0007669"/>
    <property type="project" value="InterPro"/>
</dbReference>
<proteinExistence type="predicted"/>
<evidence type="ECO:0000259" key="1">
    <source>
        <dbReference type="Pfam" id="PF00656"/>
    </source>
</evidence>
<dbReference type="GO" id="GO:0004197">
    <property type="term" value="F:cysteine-type endopeptidase activity"/>
    <property type="evidence" value="ECO:0007669"/>
    <property type="project" value="InterPro"/>
</dbReference>
<name>A0A6C0BGG3_9ZZZZ</name>
<dbReference type="Pfam" id="PF00656">
    <property type="entry name" value="Peptidase_C14"/>
    <property type="match status" value="1"/>
</dbReference>
<feature type="domain" description="Peptidase C14 caspase" evidence="1">
    <location>
        <begin position="2"/>
        <end position="241"/>
    </location>
</feature>